<dbReference type="AlphaFoldDB" id="A0A7J7N1H0"/>
<dbReference type="Pfam" id="PF01535">
    <property type="entry name" value="PPR"/>
    <property type="match status" value="2"/>
</dbReference>
<keyword evidence="1" id="KW-0677">Repeat</keyword>
<dbReference type="Proteomes" id="UP000541444">
    <property type="component" value="Unassembled WGS sequence"/>
</dbReference>
<organism evidence="3 4">
    <name type="scientific">Kingdonia uniflora</name>
    <dbReference type="NCBI Taxonomy" id="39325"/>
    <lineage>
        <taxon>Eukaryota</taxon>
        <taxon>Viridiplantae</taxon>
        <taxon>Streptophyta</taxon>
        <taxon>Embryophyta</taxon>
        <taxon>Tracheophyta</taxon>
        <taxon>Spermatophyta</taxon>
        <taxon>Magnoliopsida</taxon>
        <taxon>Ranunculales</taxon>
        <taxon>Circaeasteraceae</taxon>
        <taxon>Kingdonia</taxon>
    </lineage>
</organism>
<dbReference type="InterPro" id="IPR011990">
    <property type="entry name" value="TPR-like_helical_dom_sf"/>
</dbReference>
<dbReference type="FunFam" id="1.25.40.10:FF:000158">
    <property type="entry name" value="pentatricopeptide repeat-containing protein At2g33680"/>
    <property type="match status" value="1"/>
</dbReference>
<feature type="repeat" description="PPR" evidence="2">
    <location>
        <begin position="174"/>
        <end position="208"/>
    </location>
</feature>
<dbReference type="OrthoDB" id="1915063at2759"/>
<dbReference type="Pfam" id="PF13041">
    <property type="entry name" value="PPR_2"/>
    <property type="match status" value="2"/>
</dbReference>
<protein>
    <recommendedName>
        <fullName evidence="5">Pentatricopeptide repeat-containing protein</fullName>
    </recommendedName>
</protein>
<dbReference type="NCBIfam" id="TIGR00756">
    <property type="entry name" value="PPR"/>
    <property type="match status" value="2"/>
</dbReference>
<evidence type="ECO:0000256" key="2">
    <source>
        <dbReference type="PROSITE-ProRule" id="PRU00708"/>
    </source>
</evidence>
<evidence type="ECO:0000313" key="3">
    <source>
        <dbReference type="EMBL" id="KAF6161039.1"/>
    </source>
</evidence>
<dbReference type="Gene3D" id="1.25.40.10">
    <property type="entry name" value="Tetratricopeptide repeat domain"/>
    <property type="match status" value="3"/>
</dbReference>
<dbReference type="GO" id="GO:0003723">
    <property type="term" value="F:RNA binding"/>
    <property type="evidence" value="ECO:0007669"/>
    <property type="project" value="InterPro"/>
</dbReference>
<dbReference type="InterPro" id="IPR002885">
    <property type="entry name" value="PPR_rpt"/>
</dbReference>
<dbReference type="EMBL" id="JACGCM010001144">
    <property type="protein sequence ID" value="KAF6161039.1"/>
    <property type="molecule type" value="Genomic_DNA"/>
</dbReference>
<gene>
    <name evidence="3" type="ORF">GIB67_007680</name>
</gene>
<sequence>MARCSLVGDVLRYKELDVQSLFVNIKVVLARLEELKGDMEGLGQQCMGLLVFRRQRIKDFKKRRLRAKRLSNITENVTIGILFGVVKVSGFFTSSIMNSNMSKKIFSLMPGEMVLPSLNGFIGELQFGRGLHGWVVKFGFDEDNFIGTAIVDLYVKCGIVDDALKVLSRMKIHNVVSWTAIISGFVQMKDYVLALEFFMKMRVVGIEINKYTITMKVSLINMYSKGGEIGLSELLFRENDVPKNVDSWEIIIFGFTQNHNSKRTMEMFCKMYREDQALNLLQDMMDAKYRPDQVTIAAILTACSSLQSLWKGKEVHGYALRVGIVKDTVGGGALVNMTSKCRFLTYARRIFESMPRKDLVSWFSLISGYAKNEYVEDSLKLFHNMIIVGLETDAFVIYLLLGMTAKLTKLKIDKQLHACNIKVGLDSDPSVGSPLVEMYSKCRNVEESQEVFDMIEQPDLVTWTLMIVSYAQHGKGLEALRAYDLMREKGIKPDLITFVGVLSTFSHNGMVEEGYFHLNSMTQDYGINPGLHHYACMVDLLERDVELGRLAAERVLELEPSDSGTYISTSLLREEAVAHFLNFHEHIVATGRALVLPVLQESEEAEYEVIVDIIFKDNSPVFGQRVSHLVEAFYNGLMALPILGSVTTFEVMV</sequence>
<dbReference type="PANTHER" id="PTHR47926">
    <property type="entry name" value="PENTATRICOPEPTIDE REPEAT-CONTAINING PROTEIN"/>
    <property type="match status" value="1"/>
</dbReference>
<keyword evidence="4" id="KW-1185">Reference proteome</keyword>
<dbReference type="GO" id="GO:0099402">
    <property type="term" value="P:plant organ development"/>
    <property type="evidence" value="ECO:0007669"/>
    <property type="project" value="UniProtKB-ARBA"/>
</dbReference>
<evidence type="ECO:0000256" key="1">
    <source>
        <dbReference type="ARBA" id="ARBA00022737"/>
    </source>
</evidence>
<dbReference type="PANTHER" id="PTHR47926:SF496">
    <property type="entry name" value="PENTACOTRIPEPTIDE-REPEAT REGION OF PRORP DOMAIN-CONTAINING PROTEIN"/>
    <property type="match status" value="1"/>
</dbReference>
<proteinExistence type="predicted"/>
<accession>A0A7J7N1H0</accession>
<feature type="repeat" description="PPR" evidence="2">
    <location>
        <begin position="358"/>
        <end position="392"/>
    </location>
</feature>
<name>A0A7J7N1H0_9MAGN</name>
<feature type="repeat" description="PPR" evidence="2">
    <location>
        <begin position="459"/>
        <end position="493"/>
    </location>
</feature>
<dbReference type="PROSITE" id="PS51375">
    <property type="entry name" value="PPR"/>
    <property type="match status" value="3"/>
</dbReference>
<dbReference type="GO" id="GO:0009451">
    <property type="term" value="P:RNA modification"/>
    <property type="evidence" value="ECO:0007669"/>
    <property type="project" value="InterPro"/>
</dbReference>
<reference evidence="3 4" key="1">
    <citation type="journal article" date="2020" name="IScience">
        <title>Genome Sequencing of the Endangered Kingdonia uniflora (Circaeasteraceae, Ranunculales) Reveals Potential Mechanisms of Evolutionary Specialization.</title>
        <authorList>
            <person name="Sun Y."/>
            <person name="Deng T."/>
            <person name="Zhang A."/>
            <person name="Moore M.J."/>
            <person name="Landis J.B."/>
            <person name="Lin N."/>
            <person name="Zhang H."/>
            <person name="Zhang X."/>
            <person name="Huang J."/>
            <person name="Zhang X."/>
            <person name="Sun H."/>
            <person name="Wang H."/>
        </authorList>
    </citation>
    <scope>NUCLEOTIDE SEQUENCE [LARGE SCALE GENOMIC DNA]</scope>
    <source>
        <strain evidence="3">TB1705</strain>
        <tissue evidence="3">Leaf</tissue>
    </source>
</reference>
<evidence type="ECO:0008006" key="5">
    <source>
        <dbReference type="Google" id="ProtNLM"/>
    </source>
</evidence>
<comment type="caution">
    <text evidence="3">The sequence shown here is derived from an EMBL/GenBank/DDBJ whole genome shotgun (WGS) entry which is preliminary data.</text>
</comment>
<dbReference type="InterPro" id="IPR046960">
    <property type="entry name" value="PPR_At4g14850-like_plant"/>
</dbReference>
<evidence type="ECO:0000313" key="4">
    <source>
        <dbReference type="Proteomes" id="UP000541444"/>
    </source>
</evidence>